<evidence type="ECO:0000313" key="2">
    <source>
        <dbReference type="EMBL" id="MEN0642657.1"/>
    </source>
</evidence>
<sequence>MSKNDPIPYYDEQSKLHLLYLLPSTSSFQIILFPLTDLFAIVFIILTIVLTLIPFFVTLRWNNEEQADSWNRVVVKRLRDTSFGLIIAFVGFAIMFQFTDYYFIYWSTFIFYFYLWLVFLLYYHFLYQKLLSIQNVSSTVDAKRWREDWPKDVSILVVGLIIIGIVVYLN</sequence>
<dbReference type="EMBL" id="JBCITK010000001">
    <property type="protein sequence ID" value="MEN0642657.1"/>
    <property type="molecule type" value="Genomic_DNA"/>
</dbReference>
<proteinExistence type="predicted"/>
<comment type="caution">
    <text evidence="2">The sequence shown here is derived from an EMBL/GenBank/DDBJ whole genome shotgun (WGS) entry which is preliminary data.</text>
</comment>
<name>A0ABU9VFI5_9BACI</name>
<accession>A0ABU9VFI5</accession>
<keyword evidence="3" id="KW-1185">Reference proteome</keyword>
<feature type="transmembrane region" description="Helical" evidence="1">
    <location>
        <begin position="78"/>
        <end position="98"/>
    </location>
</feature>
<reference evidence="2 3" key="1">
    <citation type="submission" date="2024-03" db="EMBL/GenBank/DDBJ databases">
        <title>Bacilli Hybrid Assemblies.</title>
        <authorList>
            <person name="Kovac J."/>
        </authorList>
    </citation>
    <scope>NUCLEOTIDE SEQUENCE [LARGE SCALE GENOMIC DNA]</scope>
    <source>
        <strain evidence="2 3">FSL R7-0666</strain>
    </source>
</reference>
<gene>
    <name evidence="2" type="ORF">MKY91_05725</name>
</gene>
<evidence type="ECO:0000313" key="3">
    <source>
        <dbReference type="Proteomes" id="UP001418796"/>
    </source>
</evidence>
<feature type="transmembrane region" description="Helical" evidence="1">
    <location>
        <begin position="153"/>
        <end position="169"/>
    </location>
</feature>
<keyword evidence="1" id="KW-0812">Transmembrane</keyword>
<feature type="transmembrane region" description="Helical" evidence="1">
    <location>
        <begin position="104"/>
        <end position="125"/>
    </location>
</feature>
<organism evidence="2 3">
    <name type="scientific">Alkalicoccobacillus gibsonii</name>
    <dbReference type="NCBI Taxonomy" id="79881"/>
    <lineage>
        <taxon>Bacteria</taxon>
        <taxon>Bacillati</taxon>
        <taxon>Bacillota</taxon>
        <taxon>Bacilli</taxon>
        <taxon>Bacillales</taxon>
        <taxon>Bacillaceae</taxon>
        <taxon>Alkalicoccobacillus</taxon>
    </lineage>
</organism>
<keyword evidence="1" id="KW-0472">Membrane</keyword>
<dbReference type="RefSeq" id="WP_343129740.1">
    <property type="nucleotide sequence ID" value="NZ_JBCITK010000001.1"/>
</dbReference>
<feature type="transmembrane region" description="Helical" evidence="1">
    <location>
        <begin position="30"/>
        <end position="57"/>
    </location>
</feature>
<keyword evidence="1" id="KW-1133">Transmembrane helix</keyword>
<evidence type="ECO:0000256" key="1">
    <source>
        <dbReference type="SAM" id="Phobius"/>
    </source>
</evidence>
<protein>
    <submittedName>
        <fullName evidence="2">Uncharacterized protein</fullName>
    </submittedName>
</protein>
<dbReference type="Proteomes" id="UP001418796">
    <property type="component" value="Unassembled WGS sequence"/>
</dbReference>